<proteinExistence type="predicted"/>
<organism evidence="1 2">
    <name type="scientific">Rhodoblastus acidophilus</name>
    <name type="common">Rhodopseudomonas acidophila</name>
    <dbReference type="NCBI Taxonomy" id="1074"/>
    <lineage>
        <taxon>Bacteria</taxon>
        <taxon>Pseudomonadati</taxon>
        <taxon>Pseudomonadota</taxon>
        <taxon>Alphaproteobacteria</taxon>
        <taxon>Hyphomicrobiales</taxon>
        <taxon>Rhodoblastaceae</taxon>
        <taxon>Rhodoblastus</taxon>
    </lineage>
</organism>
<evidence type="ECO:0000313" key="1">
    <source>
        <dbReference type="EMBL" id="SNB52699.1"/>
    </source>
</evidence>
<reference evidence="2" key="1">
    <citation type="submission" date="2017-06" db="EMBL/GenBank/DDBJ databases">
        <authorList>
            <person name="Varghese N."/>
            <person name="Submissions S."/>
        </authorList>
    </citation>
    <scope>NUCLEOTIDE SEQUENCE [LARGE SCALE GENOMIC DNA]</scope>
    <source>
        <strain evidence="2">DSM 137</strain>
    </source>
</reference>
<keyword evidence="2" id="KW-1185">Reference proteome</keyword>
<name>A0A212Q0D8_RHOAC</name>
<dbReference type="AlphaFoldDB" id="A0A212Q0D8"/>
<gene>
    <name evidence="1" type="ORF">SAMN06265338_101305</name>
</gene>
<protein>
    <submittedName>
        <fullName evidence="1">Uncharacterized protein</fullName>
    </submittedName>
</protein>
<accession>A0A212Q0D8</accession>
<dbReference type="EMBL" id="FYDG01000001">
    <property type="protein sequence ID" value="SNB52699.1"/>
    <property type="molecule type" value="Genomic_DNA"/>
</dbReference>
<dbReference type="Proteomes" id="UP000198418">
    <property type="component" value="Unassembled WGS sequence"/>
</dbReference>
<sequence length="101" mass="11031">MIGATVDSPAIHGRPNGRRRSCSLDILVIERGWNVAAEKAEQDPNTPSRVEADDCANHIGERTCGDANGLTKLKPLIESADSLFIDKVDQGFDHALRHGRR</sequence>
<evidence type="ECO:0000313" key="2">
    <source>
        <dbReference type="Proteomes" id="UP000198418"/>
    </source>
</evidence>